<dbReference type="Proteomes" id="UP000887575">
    <property type="component" value="Unassembled WGS sequence"/>
</dbReference>
<evidence type="ECO:0000313" key="2">
    <source>
        <dbReference type="Proteomes" id="UP000887575"/>
    </source>
</evidence>
<accession>A0AAF3J4V4</accession>
<sequence length="90" mass="9742">MLQSMSAHLMAETQLGIRRGSTRKDALPGPSLVLPPPTEPPITVMNAPLTPPNNPIGWAMFNPLPLRKGLPIKQQHVVTQQHAATHTLKG</sequence>
<dbReference type="WBParaSite" id="MBELARI_LOCUS16308">
    <property type="protein sequence ID" value="MBELARI_LOCUS16308"/>
    <property type="gene ID" value="MBELARI_LOCUS16308"/>
</dbReference>
<evidence type="ECO:0000256" key="1">
    <source>
        <dbReference type="SAM" id="MobiDB-lite"/>
    </source>
</evidence>
<reference evidence="3" key="1">
    <citation type="submission" date="2024-02" db="UniProtKB">
        <authorList>
            <consortium name="WormBaseParasite"/>
        </authorList>
    </citation>
    <scope>IDENTIFICATION</scope>
</reference>
<name>A0AAF3J4V4_9BILA</name>
<proteinExistence type="predicted"/>
<evidence type="ECO:0000313" key="3">
    <source>
        <dbReference type="WBParaSite" id="MBELARI_LOCUS16308"/>
    </source>
</evidence>
<feature type="region of interest" description="Disordered" evidence="1">
    <location>
        <begin position="16"/>
        <end position="39"/>
    </location>
</feature>
<organism evidence="2 3">
    <name type="scientific">Mesorhabditis belari</name>
    <dbReference type="NCBI Taxonomy" id="2138241"/>
    <lineage>
        <taxon>Eukaryota</taxon>
        <taxon>Metazoa</taxon>
        <taxon>Ecdysozoa</taxon>
        <taxon>Nematoda</taxon>
        <taxon>Chromadorea</taxon>
        <taxon>Rhabditida</taxon>
        <taxon>Rhabditina</taxon>
        <taxon>Rhabditomorpha</taxon>
        <taxon>Rhabditoidea</taxon>
        <taxon>Rhabditidae</taxon>
        <taxon>Mesorhabditinae</taxon>
        <taxon>Mesorhabditis</taxon>
    </lineage>
</organism>
<protein>
    <submittedName>
        <fullName evidence="3">Uncharacterized protein</fullName>
    </submittedName>
</protein>
<dbReference type="AlphaFoldDB" id="A0AAF3J4V4"/>
<keyword evidence="2" id="KW-1185">Reference proteome</keyword>